<gene>
    <name evidence="1" type="ORF">SDC9_136486</name>
</gene>
<name>A0A645DJD2_9ZZZZ</name>
<evidence type="ECO:0008006" key="2">
    <source>
        <dbReference type="Google" id="ProtNLM"/>
    </source>
</evidence>
<dbReference type="InterPro" id="IPR051454">
    <property type="entry name" value="RNA/ubiquinone_mod_enzymes"/>
</dbReference>
<dbReference type="InterPro" id="IPR001539">
    <property type="entry name" value="Peptidase_U32"/>
</dbReference>
<dbReference type="Pfam" id="PF01136">
    <property type="entry name" value="Peptidase_U32"/>
    <property type="match status" value="1"/>
</dbReference>
<reference evidence="1" key="1">
    <citation type="submission" date="2019-08" db="EMBL/GenBank/DDBJ databases">
        <authorList>
            <person name="Kucharzyk K."/>
            <person name="Murdoch R.W."/>
            <person name="Higgins S."/>
            <person name="Loffler F."/>
        </authorList>
    </citation>
    <scope>NUCLEOTIDE SEQUENCE</scope>
</reference>
<sequence length="258" mass="28747">MREIATAISTAKKYNAQVVVTTPRITMDRELDEYEQFLANIDNLNPSGVMVSNSGMLRLARHTCTQPLQADFSLNVFNHLTTKWLATNGAVKAVISPEATYSQITELITKSALPLEMIVHGPIEAMVSDHCVPSAVLGTDSLSCGDSCSDKRYALLDTAGQRHPIMIDQYCRSHILFAKDLCLLPYLGALAGIAQSRIEGQHYTPEQLAIITRTYREELDKLAANQNQYQFDQKQLKKITAISPREVGIGVFRYRISR</sequence>
<organism evidence="1">
    <name type="scientific">bioreactor metagenome</name>
    <dbReference type="NCBI Taxonomy" id="1076179"/>
    <lineage>
        <taxon>unclassified sequences</taxon>
        <taxon>metagenomes</taxon>
        <taxon>ecological metagenomes</taxon>
    </lineage>
</organism>
<proteinExistence type="predicted"/>
<dbReference type="EMBL" id="VSSQ01036809">
    <property type="protein sequence ID" value="MPM89377.1"/>
    <property type="molecule type" value="Genomic_DNA"/>
</dbReference>
<dbReference type="PANTHER" id="PTHR30217">
    <property type="entry name" value="PEPTIDASE U32 FAMILY"/>
    <property type="match status" value="1"/>
</dbReference>
<protein>
    <recommendedName>
        <fullName evidence="2">Peptidase U32 collagenase domain-containing protein</fullName>
    </recommendedName>
</protein>
<evidence type="ECO:0000313" key="1">
    <source>
        <dbReference type="EMBL" id="MPM89377.1"/>
    </source>
</evidence>
<dbReference type="AlphaFoldDB" id="A0A645DJD2"/>
<comment type="caution">
    <text evidence="1">The sequence shown here is derived from an EMBL/GenBank/DDBJ whole genome shotgun (WGS) entry which is preliminary data.</text>
</comment>
<accession>A0A645DJD2</accession>